<gene>
    <name evidence="6" type="ORF">H4R20_002311</name>
</gene>
<dbReference type="PANTHER" id="PTHR46380:SF2">
    <property type="entry name" value="CYCLIN-D-BINDING MYB-LIKE TRANSCRIPTION FACTOR 1"/>
    <property type="match status" value="1"/>
</dbReference>
<dbReference type="AlphaFoldDB" id="A0A9W8I422"/>
<keyword evidence="7" id="KW-1185">Reference proteome</keyword>
<protein>
    <recommendedName>
        <fullName evidence="8">Myb-like domain-containing protein</fullName>
    </recommendedName>
</protein>
<dbReference type="OrthoDB" id="2143914at2759"/>
<dbReference type="Gene3D" id="1.10.10.60">
    <property type="entry name" value="Homeodomain-like"/>
    <property type="match status" value="2"/>
</dbReference>
<dbReference type="InterPro" id="IPR051651">
    <property type="entry name" value="DMTF1_DNA-bind_reg"/>
</dbReference>
<dbReference type="Proteomes" id="UP001140094">
    <property type="component" value="Unassembled WGS sequence"/>
</dbReference>
<reference evidence="6" key="1">
    <citation type="submission" date="2022-07" db="EMBL/GenBank/DDBJ databases">
        <title>Phylogenomic reconstructions and comparative analyses of Kickxellomycotina fungi.</title>
        <authorList>
            <person name="Reynolds N.K."/>
            <person name="Stajich J.E."/>
            <person name="Barry K."/>
            <person name="Grigoriev I.V."/>
            <person name="Crous P."/>
            <person name="Smith M.E."/>
        </authorList>
    </citation>
    <scope>NUCLEOTIDE SEQUENCE</scope>
    <source>
        <strain evidence="6">NRRL 1565</strain>
    </source>
</reference>
<evidence type="ECO:0000259" key="5">
    <source>
        <dbReference type="PROSITE" id="PS51294"/>
    </source>
</evidence>
<keyword evidence="3" id="KW-0539">Nucleus</keyword>
<dbReference type="GO" id="GO:0005634">
    <property type="term" value="C:nucleus"/>
    <property type="evidence" value="ECO:0007669"/>
    <property type="project" value="UniProtKB-SubCell"/>
</dbReference>
<dbReference type="GO" id="GO:0003700">
    <property type="term" value="F:DNA-binding transcription factor activity"/>
    <property type="evidence" value="ECO:0007669"/>
    <property type="project" value="TreeGrafter"/>
</dbReference>
<dbReference type="GO" id="GO:0000976">
    <property type="term" value="F:transcription cis-regulatory region binding"/>
    <property type="evidence" value="ECO:0007669"/>
    <property type="project" value="TreeGrafter"/>
</dbReference>
<evidence type="ECO:0000256" key="1">
    <source>
        <dbReference type="ARBA" id="ARBA00004123"/>
    </source>
</evidence>
<dbReference type="PROSITE" id="PS51294">
    <property type="entry name" value="HTH_MYB"/>
    <property type="match status" value="1"/>
</dbReference>
<keyword evidence="2" id="KW-0238">DNA-binding</keyword>
<proteinExistence type="predicted"/>
<dbReference type="InterPro" id="IPR001005">
    <property type="entry name" value="SANT/Myb"/>
</dbReference>
<organism evidence="6 7">
    <name type="scientific">Coemansia guatemalensis</name>
    <dbReference type="NCBI Taxonomy" id="2761395"/>
    <lineage>
        <taxon>Eukaryota</taxon>
        <taxon>Fungi</taxon>
        <taxon>Fungi incertae sedis</taxon>
        <taxon>Zoopagomycota</taxon>
        <taxon>Kickxellomycotina</taxon>
        <taxon>Kickxellomycetes</taxon>
        <taxon>Kickxellales</taxon>
        <taxon>Kickxellaceae</taxon>
        <taxon>Coemansia</taxon>
    </lineage>
</organism>
<feature type="domain" description="Myb-like" evidence="4">
    <location>
        <begin position="1"/>
        <end position="59"/>
    </location>
</feature>
<dbReference type="InterPro" id="IPR009057">
    <property type="entry name" value="Homeodomain-like_sf"/>
</dbReference>
<dbReference type="PROSITE" id="PS50090">
    <property type="entry name" value="MYB_LIKE"/>
    <property type="match status" value="1"/>
</dbReference>
<dbReference type="SMART" id="SM00717">
    <property type="entry name" value="SANT"/>
    <property type="match status" value="2"/>
</dbReference>
<dbReference type="EMBL" id="JANBUO010000347">
    <property type="protein sequence ID" value="KAJ2804904.1"/>
    <property type="molecule type" value="Genomic_DNA"/>
</dbReference>
<feature type="non-terminal residue" evidence="6">
    <location>
        <position position="1"/>
    </location>
</feature>
<evidence type="ECO:0008006" key="8">
    <source>
        <dbReference type="Google" id="ProtNLM"/>
    </source>
</evidence>
<evidence type="ECO:0000256" key="2">
    <source>
        <dbReference type="ARBA" id="ARBA00023125"/>
    </source>
</evidence>
<evidence type="ECO:0000259" key="4">
    <source>
        <dbReference type="PROSITE" id="PS50090"/>
    </source>
</evidence>
<name>A0A9W8I422_9FUNG</name>
<comment type="subcellular location">
    <subcellularLocation>
        <location evidence="1">Nucleus</location>
    </subcellularLocation>
</comment>
<dbReference type="CDD" id="cd00167">
    <property type="entry name" value="SANT"/>
    <property type="match status" value="1"/>
</dbReference>
<sequence length="375" mass="42769">IVKENSWSNDEDADLAKAIHEYMQDGHVLGDDGSWVAVADKLKTRRTASQCYRRWTTALLPRQGRAAPFTRFEKIRGWGWQTDETQRLQSTMDAISNVQDPPEAVTEAAGTEPWLLIDSSLSGYRLRDFWVYVASRVGTRTPAQCSGKWNFLRNGGVPCDMTTDDAKRLAVLVKQHGRKWVLLAQTYFPGRKAADLCYLYARWRYLEKKHGVDLLKIDPFARIRDYNGRSALRPTGEDGNYDPEGPLVRVYKSGATTALTPYTLSLINAKYRYKDPHARREMLPLNSADKPTIPIDTMNKLLAAIARYKNDWVQISRSVGMPATLCRKYADVLSSKHEGIRRITYDAELEEVARKWFETQTEKVQHMEGSNDRSG</sequence>
<comment type="caution">
    <text evidence="6">The sequence shown here is derived from an EMBL/GenBank/DDBJ whole genome shotgun (WGS) entry which is preliminary data.</text>
</comment>
<accession>A0A9W8I422</accession>
<dbReference type="Pfam" id="PF00249">
    <property type="entry name" value="Myb_DNA-binding"/>
    <property type="match status" value="1"/>
</dbReference>
<evidence type="ECO:0000313" key="6">
    <source>
        <dbReference type="EMBL" id="KAJ2804904.1"/>
    </source>
</evidence>
<evidence type="ECO:0000313" key="7">
    <source>
        <dbReference type="Proteomes" id="UP001140094"/>
    </source>
</evidence>
<feature type="domain" description="HTH myb-type" evidence="5">
    <location>
        <begin position="1"/>
        <end position="63"/>
    </location>
</feature>
<evidence type="ECO:0000256" key="3">
    <source>
        <dbReference type="ARBA" id="ARBA00023242"/>
    </source>
</evidence>
<dbReference type="SUPFAM" id="SSF46689">
    <property type="entry name" value="Homeodomain-like"/>
    <property type="match status" value="2"/>
</dbReference>
<dbReference type="InterPro" id="IPR017930">
    <property type="entry name" value="Myb_dom"/>
</dbReference>
<dbReference type="PANTHER" id="PTHR46380">
    <property type="entry name" value="CYCLIN-D-BINDING MYB-LIKE TRANSCRIPTION FACTOR 1"/>
    <property type="match status" value="1"/>
</dbReference>